<dbReference type="GeneID" id="78249361"/>
<protein>
    <submittedName>
        <fullName evidence="2">Uncharacterized protein</fullName>
    </submittedName>
</protein>
<keyword evidence="3" id="KW-1185">Reference proteome</keyword>
<dbReference type="eggNOG" id="ENOG5031MIF">
    <property type="taxonomic scope" value="Bacteria"/>
</dbReference>
<dbReference type="RefSeq" id="WP_020975830.1">
    <property type="nucleotide sequence ID" value="NC_022198.1"/>
</dbReference>
<reference evidence="2 3" key="1">
    <citation type="journal article" date="2013" name="Genome Announc.">
        <title>Whole-Genome Sequence of the Clinical Strain Corynebacterium argentoratense DSM 44202, Isolated from a Human Throat Specimen.</title>
        <authorList>
            <person name="Bomholt C."/>
            <person name="Glaub A."/>
            <person name="Gravermann K."/>
            <person name="Albersmeier A."/>
            <person name="Brinkrolf K."/>
            <person name="Ruckert C."/>
            <person name="Tauch A."/>
        </authorList>
    </citation>
    <scope>NUCLEOTIDE SEQUENCE [LARGE SCALE GENOMIC DNA]</scope>
    <source>
        <strain evidence="2">DSM 44202</strain>
    </source>
</reference>
<dbReference type="PATRIC" id="fig|1348662.3.peg.515"/>
<gene>
    <name evidence="2" type="ORF">CARG_02630</name>
</gene>
<evidence type="ECO:0000256" key="1">
    <source>
        <dbReference type="SAM" id="MobiDB-lite"/>
    </source>
</evidence>
<evidence type="ECO:0000313" key="2">
    <source>
        <dbReference type="EMBL" id="AGU14683.1"/>
    </source>
</evidence>
<dbReference type="AlphaFoldDB" id="U3GW56"/>
<feature type="region of interest" description="Disordered" evidence="1">
    <location>
        <begin position="106"/>
        <end position="125"/>
    </location>
</feature>
<feature type="compositionally biased region" description="Basic residues" evidence="1">
    <location>
        <begin position="116"/>
        <end position="125"/>
    </location>
</feature>
<accession>U3GW56</accession>
<dbReference type="OrthoDB" id="4424782at2"/>
<dbReference type="EMBL" id="CP006365">
    <property type="protein sequence ID" value="AGU14683.1"/>
    <property type="molecule type" value="Genomic_DNA"/>
</dbReference>
<dbReference type="Proteomes" id="UP000016943">
    <property type="component" value="Chromosome"/>
</dbReference>
<dbReference type="STRING" id="1348662.CARG_02630"/>
<organism evidence="2 3">
    <name type="scientific">Corynebacterium argentoratense DSM 44202</name>
    <dbReference type="NCBI Taxonomy" id="1348662"/>
    <lineage>
        <taxon>Bacteria</taxon>
        <taxon>Bacillati</taxon>
        <taxon>Actinomycetota</taxon>
        <taxon>Actinomycetes</taxon>
        <taxon>Mycobacteriales</taxon>
        <taxon>Corynebacteriaceae</taxon>
        <taxon>Corynebacterium</taxon>
    </lineage>
</organism>
<dbReference type="HOGENOM" id="CLU_1988877_0_0_11"/>
<name>U3GW56_9CORY</name>
<dbReference type="KEGG" id="caz:CARG_02630"/>
<proteinExistence type="predicted"/>
<evidence type="ECO:0000313" key="3">
    <source>
        <dbReference type="Proteomes" id="UP000016943"/>
    </source>
</evidence>
<sequence length="125" mass="14205">MTINLDAMLAKRREAVGDAKGFPVEFGGKTFYFTAPELASSDFNDRFDELQRDVQDGLMTAKDVRAEFLDMFLGEQAEEFAALCEKENVDPTPIILYAVQEHNEAVAENPTQMRSRNSRKPVKRR</sequence>